<name>A0A839E312_9PSEU</name>
<evidence type="ECO:0000313" key="3">
    <source>
        <dbReference type="Proteomes" id="UP000569329"/>
    </source>
</evidence>
<dbReference type="Proteomes" id="UP000569329">
    <property type="component" value="Unassembled WGS sequence"/>
</dbReference>
<comment type="caution">
    <text evidence="2">The sequence shown here is derived from an EMBL/GenBank/DDBJ whole genome shotgun (WGS) entry which is preliminary data.</text>
</comment>
<reference evidence="2 3" key="1">
    <citation type="submission" date="2020-07" db="EMBL/GenBank/DDBJ databases">
        <title>Sequencing the genomes of 1000 actinobacteria strains.</title>
        <authorList>
            <person name="Klenk H.-P."/>
        </authorList>
    </citation>
    <scope>NUCLEOTIDE SEQUENCE [LARGE SCALE GENOMIC DNA]</scope>
    <source>
        <strain evidence="2 3">DSM 45975</strain>
    </source>
</reference>
<proteinExistence type="predicted"/>
<feature type="region of interest" description="Disordered" evidence="1">
    <location>
        <begin position="69"/>
        <end position="100"/>
    </location>
</feature>
<evidence type="ECO:0000313" key="2">
    <source>
        <dbReference type="EMBL" id="MBA8826966.1"/>
    </source>
</evidence>
<evidence type="ECO:0000256" key="1">
    <source>
        <dbReference type="SAM" id="MobiDB-lite"/>
    </source>
</evidence>
<gene>
    <name evidence="2" type="ORF">FHX42_004350</name>
</gene>
<sequence length="169" mass="19097">MLPLIPAAARHVRGEQHFRALERAYNEPQFIAPDRSDPEDRERRCADGHVVVVSRSTGAALWIGTYEQSDEPSHLLTESQQGRQEARSTKKGPSGSQHPTSYAEVIERLRAHGCEVRSAHRHHKVILPNGVIRSIPKTTSDWRAIYNTVTMFRHLGVDIRRPAPGTRQK</sequence>
<dbReference type="EMBL" id="JACGWZ010000007">
    <property type="protein sequence ID" value="MBA8826966.1"/>
    <property type="molecule type" value="Genomic_DNA"/>
</dbReference>
<protein>
    <submittedName>
        <fullName evidence="2">Uncharacterized protein</fullName>
    </submittedName>
</protein>
<keyword evidence="3" id="KW-1185">Reference proteome</keyword>
<dbReference type="AlphaFoldDB" id="A0A839E312"/>
<organism evidence="2 3">
    <name type="scientific">Halosaccharopolyspora lacisalsi</name>
    <dbReference type="NCBI Taxonomy" id="1000566"/>
    <lineage>
        <taxon>Bacteria</taxon>
        <taxon>Bacillati</taxon>
        <taxon>Actinomycetota</taxon>
        <taxon>Actinomycetes</taxon>
        <taxon>Pseudonocardiales</taxon>
        <taxon>Pseudonocardiaceae</taxon>
        <taxon>Halosaccharopolyspora</taxon>
    </lineage>
</organism>
<dbReference type="RefSeq" id="WP_182546177.1">
    <property type="nucleotide sequence ID" value="NZ_JACGWZ010000007.1"/>
</dbReference>
<accession>A0A839E312</accession>